<dbReference type="InterPro" id="IPR015424">
    <property type="entry name" value="PyrdxlP-dep_Trfase"/>
</dbReference>
<dbReference type="GO" id="GO:0003870">
    <property type="term" value="F:5-aminolevulinate synthase activity"/>
    <property type="evidence" value="ECO:0007669"/>
    <property type="project" value="UniProtKB-EC"/>
</dbReference>
<dbReference type="STRING" id="100816.A0A175VS34"/>
<comment type="caution">
    <text evidence="13">The sequence shown here is derived from an EMBL/GenBank/DDBJ whole genome shotgun (WGS) entry which is preliminary data.</text>
</comment>
<dbReference type="OrthoDB" id="10263824at2759"/>
<evidence type="ECO:0000256" key="7">
    <source>
        <dbReference type="ARBA" id="ARBA00023133"/>
    </source>
</evidence>
<evidence type="ECO:0000256" key="5">
    <source>
        <dbReference type="ARBA" id="ARBA00022679"/>
    </source>
</evidence>
<keyword evidence="5 11" id="KW-0808">Transferase</keyword>
<proteinExistence type="inferred from homology"/>
<dbReference type="InterPro" id="IPR050087">
    <property type="entry name" value="AON_synthase_class-II"/>
</dbReference>
<gene>
    <name evidence="13" type="ORF">MMYC01_207750</name>
</gene>
<evidence type="ECO:0000256" key="4">
    <source>
        <dbReference type="ARBA" id="ARBA00008392"/>
    </source>
</evidence>
<dbReference type="InterPro" id="IPR004839">
    <property type="entry name" value="Aminotransferase_I/II_large"/>
</dbReference>
<dbReference type="Proteomes" id="UP000078237">
    <property type="component" value="Unassembled WGS sequence"/>
</dbReference>
<dbReference type="VEuPathDB" id="FungiDB:MMYC01_207750"/>
<sequence>MDSVLRQSKAMCPFMRKATAAGLRAMSTAVTPAAPAASPCGGTISKLQVLARRCPVMGKAMAIQSARLGHTATGFPGVAAKAGMATFSGHGGVGKAKLHTSRSQDAQAVEGSLFNGREKVQLPPRLPTKQHVSASPAASARATPPEMSKVKFDYEAFYNHELEKKHKDKSYRYFNNINRLAKEFPRAHMASKEEKVTVWCANDYLGMGRNPQVLKAMHDTLDEYGAGAGGTRNISGHNKHAVELEHTIAKLHAKEAALVFSSCYVANDATLATLGSKMPDCVILSDSLNHASMIQGIRHSGARKIIFKHNDVQDLEEKLASLPLDVPKIIAFESVYSMCGSIGPIEEICDLAEKYGAITFLDEVHAVGMYGPHGAGVAEHLDFEAHAQGRPRGTIMDRVDIITGTLGKAYGCVGGYIAGSSKLVDTVRSLAPGFIFTTSLPPAVMAGARAAIEYQMAYAGDRRLQQLHTRAVKESLRERDIPVIPNPSHIIPILVGNAELAKQASDRLLQDHGIYVQSINYPTVPVGQERLRVTPTPGHTKEYRDELVNAIESIWTELGIKRTSEWASEGGFIGVGEPDAAPEEPLWTDEQLGIAEAARTLLQAAEAEKLQEQKRVLTGGLTERLLEREMKGIRAASVAA</sequence>
<dbReference type="PROSITE" id="PS00599">
    <property type="entry name" value="AA_TRANSFER_CLASS_2"/>
    <property type="match status" value="1"/>
</dbReference>
<feature type="domain" description="Aminotransferase class I/classII large" evidence="12">
    <location>
        <begin position="195"/>
        <end position="551"/>
    </location>
</feature>
<evidence type="ECO:0000256" key="8">
    <source>
        <dbReference type="ARBA" id="ARBA00023315"/>
    </source>
</evidence>
<dbReference type="Gene3D" id="3.90.1150.10">
    <property type="entry name" value="Aspartate Aminotransferase, domain 1"/>
    <property type="match status" value="1"/>
</dbReference>
<comment type="subcellular location">
    <subcellularLocation>
        <location evidence="11">Mitochondrion matrix</location>
    </subcellularLocation>
</comment>
<keyword evidence="8 11" id="KW-0012">Acyltransferase</keyword>
<evidence type="ECO:0000256" key="11">
    <source>
        <dbReference type="RuleBase" id="RU910713"/>
    </source>
</evidence>
<dbReference type="AlphaFoldDB" id="A0A175VS34"/>
<dbReference type="EC" id="2.3.1.37" evidence="11"/>
<evidence type="ECO:0000256" key="6">
    <source>
        <dbReference type="ARBA" id="ARBA00022898"/>
    </source>
</evidence>
<dbReference type="GO" id="GO:0005759">
    <property type="term" value="C:mitochondrial matrix"/>
    <property type="evidence" value="ECO:0007669"/>
    <property type="project" value="UniProtKB-SubCell"/>
</dbReference>
<evidence type="ECO:0000256" key="10">
    <source>
        <dbReference type="RuleBase" id="RU003693"/>
    </source>
</evidence>
<dbReference type="GO" id="GO:1902117">
    <property type="term" value="P:positive regulation of organelle assembly"/>
    <property type="evidence" value="ECO:0007669"/>
    <property type="project" value="EnsemblFungi"/>
</dbReference>
<dbReference type="GO" id="GO:0006782">
    <property type="term" value="P:protoporphyrinogen IX biosynthetic process"/>
    <property type="evidence" value="ECO:0007669"/>
    <property type="project" value="UniProtKB-UniRule"/>
</dbReference>
<dbReference type="UniPathway" id="UPA00251">
    <property type="reaction ID" value="UER00375"/>
</dbReference>
<reference evidence="13 14" key="1">
    <citation type="journal article" date="2016" name="Genome Announc.">
        <title>Genome Sequence of Madurella mycetomatis mm55, Isolated from a Human Mycetoma Case in Sudan.</title>
        <authorList>
            <person name="Smit S."/>
            <person name="Derks M.F."/>
            <person name="Bervoets S."/>
            <person name="Fahal A."/>
            <person name="van Leeuwen W."/>
            <person name="van Belkum A."/>
            <person name="van de Sande W.W."/>
        </authorList>
    </citation>
    <scope>NUCLEOTIDE SEQUENCE [LARGE SCALE GENOMIC DNA]</scope>
    <source>
        <strain evidence="14">mm55</strain>
    </source>
</reference>
<evidence type="ECO:0000256" key="1">
    <source>
        <dbReference type="ARBA" id="ARBA00001933"/>
    </source>
</evidence>
<dbReference type="Pfam" id="PF00155">
    <property type="entry name" value="Aminotran_1_2"/>
    <property type="match status" value="1"/>
</dbReference>
<organism evidence="13 14">
    <name type="scientific">Madurella mycetomatis</name>
    <dbReference type="NCBI Taxonomy" id="100816"/>
    <lineage>
        <taxon>Eukaryota</taxon>
        <taxon>Fungi</taxon>
        <taxon>Dikarya</taxon>
        <taxon>Ascomycota</taxon>
        <taxon>Pezizomycotina</taxon>
        <taxon>Sordariomycetes</taxon>
        <taxon>Sordariomycetidae</taxon>
        <taxon>Sordariales</taxon>
        <taxon>Sordariales incertae sedis</taxon>
        <taxon>Madurella</taxon>
    </lineage>
</organism>
<keyword evidence="6 10" id="KW-0663">Pyridoxal phosphate</keyword>
<evidence type="ECO:0000313" key="13">
    <source>
        <dbReference type="EMBL" id="KXX74317.1"/>
    </source>
</evidence>
<dbReference type="InterPro" id="IPR015421">
    <property type="entry name" value="PyrdxlP-dep_Trfase_major"/>
</dbReference>
<dbReference type="Gene3D" id="3.40.640.10">
    <property type="entry name" value="Type I PLP-dependent aspartate aminotransferase-like (Major domain)"/>
    <property type="match status" value="1"/>
</dbReference>
<evidence type="ECO:0000313" key="14">
    <source>
        <dbReference type="Proteomes" id="UP000078237"/>
    </source>
</evidence>
<comment type="similarity">
    <text evidence="4 10">Belongs to the class-II pyridoxal-phosphate-dependent aminotransferase family.</text>
</comment>
<dbReference type="PANTHER" id="PTHR13693">
    <property type="entry name" value="CLASS II AMINOTRANSFERASE/8-AMINO-7-OXONONANOATE SYNTHASE"/>
    <property type="match status" value="1"/>
</dbReference>
<dbReference type="InterPro" id="IPR015422">
    <property type="entry name" value="PyrdxlP-dep_Trfase_small"/>
</dbReference>
<dbReference type="SUPFAM" id="SSF53383">
    <property type="entry name" value="PLP-dependent transferases"/>
    <property type="match status" value="1"/>
</dbReference>
<comment type="catalytic activity">
    <reaction evidence="9 11">
        <text>succinyl-CoA + glycine + H(+) = 5-aminolevulinate + CO2 + CoA</text>
        <dbReference type="Rhea" id="RHEA:12921"/>
        <dbReference type="ChEBI" id="CHEBI:15378"/>
        <dbReference type="ChEBI" id="CHEBI:16526"/>
        <dbReference type="ChEBI" id="CHEBI:57287"/>
        <dbReference type="ChEBI" id="CHEBI:57292"/>
        <dbReference type="ChEBI" id="CHEBI:57305"/>
        <dbReference type="ChEBI" id="CHEBI:356416"/>
        <dbReference type="EC" id="2.3.1.37"/>
    </reaction>
</comment>
<keyword evidence="7 11" id="KW-0350">Heme biosynthesis</keyword>
<keyword evidence="14" id="KW-1185">Reference proteome</keyword>
<dbReference type="CDD" id="cd06454">
    <property type="entry name" value="KBL_like"/>
    <property type="match status" value="1"/>
</dbReference>
<evidence type="ECO:0000256" key="2">
    <source>
        <dbReference type="ARBA" id="ARBA00003076"/>
    </source>
</evidence>
<dbReference type="FunFam" id="3.40.640.10:FF:000006">
    <property type="entry name" value="5-aminolevulinate synthase, mitochondrial"/>
    <property type="match status" value="1"/>
</dbReference>
<evidence type="ECO:0000256" key="3">
    <source>
        <dbReference type="ARBA" id="ARBA00005029"/>
    </source>
</evidence>
<protein>
    <recommendedName>
        <fullName evidence="11">5-aminolevulinate synthase</fullName>
        <ecNumber evidence="11">2.3.1.37</ecNumber>
    </recommendedName>
    <alternativeName>
        <fullName evidence="11">5-aminolevulinic acid synthase</fullName>
    </alternativeName>
    <alternativeName>
        <fullName evidence="11">Delta-ALA synthase</fullName>
    </alternativeName>
    <alternativeName>
        <fullName evidence="11">Delta-aminolevulinate synthase</fullName>
    </alternativeName>
</protein>
<comment type="function">
    <text evidence="2">Catalyzes the synthesis of 5-aminolevulinate (ALA) from succinyl-CoA and glycine, the first and rate-limiting step in heme biosynthesis.</text>
</comment>
<comment type="cofactor">
    <cofactor evidence="1 10">
        <name>pyridoxal 5'-phosphate</name>
        <dbReference type="ChEBI" id="CHEBI:597326"/>
    </cofactor>
</comment>
<evidence type="ECO:0000259" key="12">
    <source>
        <dbReference type="Pfam" id="PF00155"/>
    </source>
</evidence>
<keyword evidence="11" id="KW-0496">Mitochondrion</keyword>
<evidence type="ECO:0000256" key="9">
    <source>
        <dbReference type="ARBA" id="ARBA00047654"/>
    </source>
</evidence>
<dbReference type="PANTHER" id="PTHR13693:SF102">
    <property type="entry name" value="2-AMINO-3-KETOBUTYRATE COENZYME A LIGASE, MITOCHONDRIAL"/>
    <property type="match status" value="1"/>
</dbReference>
<dbReference type="InterPro" id="IPR010961">
    <property type="entry name" value="4pyrrol_synth_NH2levulA_synth"/>
</dbReference>
<name>A0A175VS34_9PEZI</name>
<accession>A0A175VS34</accession>
<comment type="pathway">
    <text evidence="3 11">Porphyrin-containing compound metabolism; protoporphyrin-IX biosynthesis; 5-aminolevulinate from glycine: step 1/1.</text>
</comment>
<dbReference type="InterPro" id="IPR001917">
    <property type="entry name" value="Aminotrans_II_pyridoxalP_BS"/>
</dbReference>
<dbReference type="EMBL" id="LCTW02000365">
    <property type="protein sequence ID" value="KXX74317.1"/>
    <property type="molecule type" value="Genomic_DNA"/>
</dbReference>
<dbReference type="NCBIfam" id="TIGR01821">
    <property type="entry name" value="5aminolev_synth"/>
    <property type="match status" value="1"/>
</dbReference>
<dbReference type="GO" id="GO:0030170">
    <property type="term" value="F:pyridoxal phosphate binding"/>
    <property type="evidence" value="ECO:0007669"/>
    <property type="project" value="UniProtKB-UniRule"/>
</dbReference>